<dbReference type="CDD" id="cd01276">
    <property type="entry name" value="PKCI_related"/>
    <property type="match status" value="1"/>
</dbReference>
<dbReference type="SUPFAM" id="SSF54197">
    <property type="entry name" value="HIT-like"/>
    <property type="match status" value="1"/>
</dbReference>
<protein>
    <submittedName>
        <fullName evidence="3">Purine nucleoside phosphoramidase</fullName>
        <ecNumber evidence="3">3.9.1.-</ecNumber>
    </submittedName>
</protein>
<evidence type="ECO:0000313" key="4">
    <source>
        <dbReference type="Proteomes" id="UP001589813"/>
    </source>
</evidence>
<organism evidence="3 4">
    <name type="scientific">Rheinheimera tilapiae</name>
    <dbReference type="NCBI Taxonomy" id="875043"/>
    <lineage>
        <taxon>Bacteria</taxon>
        <taxon>Pseudomonadati</taxon>
        <taxon>Pseudomonadota</taxon>
        <taxon>Gammaproteobacteria</taxon>
        <taxon>Chromatiales</taxon>
        <taxon>Chromatiaceae</taxon>
        <taxon>Rheinheimera</taxon>
    </lineage>
</organism>
<sequence>MAQETIFSKIIRREIPADVLYQDELVTAFRDIHPRAPTHILIVPNVLIPTANDVAAEHEAALGRLFTVARKLAAEAGIAENGYRLIVNCNQHGGQEVFHIHMHLVGGKALGPMLAR</sequence>
<dbReference type="PROSITE" id="PS00892">
    <property type="entry name" value="HIT_1"/>
    <property type="match status" value="1"/>
</dbReference>
<dbReference type="InterPro" id="IPR011146">
    <property type="entry name" value="HIT-like"/>
</dbReference>
<dbReference type="RefSeq" id="WP_377242823.1">
    <property type="nucleotide sequence ID" value="NZ_JBHLXP010000001.1"/>
</dbReference>
<dbReference type="InterPro" id="IPR001310">
    <property type="entry name" value="Histidine_triad_HIT"/>
</dbReference>
<dbReference type="GO" id="GO:0016787">
    <property type="term" value="F:hydrolase activity"/>
    <property type="evidence" value="ECO:0007669"/>
    <property type="project" value="UniProtKB-KW"/>
</dbReference>
<keyword evidence="3" id="KW-0378">Hydrolase</keyword>
<evidence type="ECO:0000256" key="1">
    <source>
        <dbReference type="PROSITE-ProRule" id="PRU00464"/>
    </source>
</evidence>
<dbReference type="Gene3D" id="3.30.428.10">
    <property type="entry name" value="HIT-like"/>
    <property type="match status" value="1"/>
</dbReference>
<dbReference type="EC" id="3.9.1.-" evidence="3"/>
<dbReference type="Proteomes" id="UP001589813">
    <property type="component" value="Unassembled WGS sequence"/>
</dbReference>
<dbReference type="EMBL" id="JBHLXP010000001">
    <property type="protein sequence ID" value="MFC0048541.1"/>
    <property type="molecule type" value="Genomic_DNA"/>
</dbReference>
<feature type="short sequence motif" description="Histidine triad motif" evidence="1">
    <location>
        <begin position="99"/>
        <end position="103"/>
    </location>
</feature>
<dbReference type="Pfam" id="PF01230">
    <property type="entry name" value="HIT"/>
    <property type="match status" value="1"/>
</dbReference>
<dbReference type="PRINTS" id="PR00332">
    <property type="entry name" value="HISTRIAD"/>
</dbReference>
<feature type="domain" description="HIT" evidence="2">
    <location>
        <begin position="6"/>
        <end position="115"/>
    </location>
</feature>
<proteinExistence type="predicted"/>
<name>A0ABV6BCD6_9GAMM</name>
<accession>A0ABV6BCD6</accession>
<dbReference type="PROSITE" id="PS51084">
    <property type="entry name" value="HIT_2"/>
    <property type="match status" value="1"/>
</dbReference>
<comment type="caution">
    <text evidence="3">The sequence shown here is derived from an EMBL/GenBank/DDBJ whole genome shotgun (WGS) entry which is preliminary data.</text>
</comment>
<dbReference type="InterPro" id="IPR036265">
    <property type="entry name" value="HIT-like_sf"/>
</dbReference>
<keyword evidence="4" id="KW-1185">Reference proteome</keyword>
<gene>
    <name evidence="3" type="primary">hinT</name>
    <name evidence="3" type="ORF">ACFFJP_09580</name>
</gene>
<dbReference type="NCBIfam" id="NF007965">
    <property type="entry name" value="PRK10687.1"/>
    <property type="match status" value="1"/>
</dbReference>
<evidence type="ECO:0000313" key="3">
    <source>
        <dbReference type="EMBL" id="MFC0048541.1"/>
    </source>
</evidence>
<dbReference type="InterPro" id="IPR019808">
    <property type="entry name" value="Histidine_triad_CS"/>
</dbReference>
<reference evidence="3 4" key="1">
    <citation type="submission" date="2024-09" db="EMBL/GenBank/DDBJ databases">
        <authorList>
            <person name="Sun Q."/>
            <person name="Mori K."/>
        </authorList>
    </citation>
    <scope>NUCLEOTIDE SEQUENCE [LARGE SCALE GENOMIC DNA]</scope>
    <source>
        <strain evidence="3 4">KCTC 23315</strain>
    </source>
</reference>
<evidence type="ECO:0000259" key="2">
    <source>
        <dbReference type="PROSITE" id="PS51084"/>
    </source>
</evidence>
<dbReference type="PANTHER" id="PTHR23089">
    <property type="entry name" value="HISTIDINE TRIAD HIT PROTEIN"/>
    <property type="match status" value="1"/>
</dbReference>